<evidence type="ECO:0000256" key="4">
    <source>
        <dbReference type="ARBA" id="ARBA00022840"/>
    </source>
</evidence>
<keyword evidence="3 9" id="KW-0547">Nucleotide-binding</keyword>
<organism evidence="11 12">
    <name type="scientific">Mya arenaria</name>
    <name type="common">Soft-shell clam</name>
    <dbReference type="NCBI Taxonomy" id="6604"/>
    <lineage>
        <taxon>Eukaryota</taxon>
        <taxon>Metazoa</taxon>
        <taxon>Spiralia</taxon>
        <taxon>Lophotrochozoa</taxon>
        <taxon>Mollusca</taxon>
        <taxon>Bivalvia</taxon>
        <taxon>Autobranchia</taxon>
        <taxon>Heteroconchia</taxon>
        <taxon>Euheterodonta</taxon>
        <taxon>Imparidentia</taxon>
        <taxon>Neoheterodontei</taxon>
        <taxon>Myida</taxon>
        <taxon>Myoidea</taxon>
        <taxon>Myidae</taxon>
        <taxon>Mya</taxon>
    </lineage>
</organism>
<keyword evidence="12" id="KW-1185">Reference proteome</keyword>
<dbReference type="SUPFAM" id="SSF52374">
    <property type="entry name" value="Nucleotidylyl transferase"/>
    <property type="match status" value="1"/>
</dbReference>
<dbReference type="PANTHER" id="PTHR43326:SF1">
    <property type="entry name" value="METHIONINE--TRNA LIGASE, MITOCHONDRIAL"/>
    <property type="match status" value="1"/>
</dbReference>
<evidence type="ECO:0000256" key="1">
    <source>
        <dbReference type="ARBA" id="ARBA00012838"/>
    </source>
</evidence>
<proteinExistence type="inferred from homology"/>
<reference evidence="11" key="1">
    <citation type="submission" date="2022-11" db="EMBL/GenBank/DDBJ databases">
        <title>Centuries of genome instability and evolution in soft-shell clam transmissible cancer (bioRxiv).</title>
        <authorList>
            <person name="Hart S.F.M."/>
            <person name="Yonemitsu M.A."/>
            <person name="Giersch R.M."/>
            <person name="Beal B.F."/>
            <person name="Arriagada G."/>
            <person name="Davis B.W."/>
            <person name="Ostrander E.A."/>
            <person name="Goff S.P."/>
            <person name="Metzger M.J."/>
        </authorList>
    </citation>
    <scope>NUCLEOTIDE SEQUENCE</scope>
    <source>
        <strain evidence="11">MELC-2E11</strain>
        <tissue evidence="11">Siphon/mantle</tissue>
    </source>
</reference>
<keyword evidence="5 9" id="KW-0648">Protein biosynthesis</keyword>
<dbReference type="InterPro" id="IPR041872">
    <property type="entry name" value="Anticodon_Met"/>
</dbReference>
<feature type="domain" description="Methionyl/Leucyl tRNA synthetase" evidence="10">
    <location>
        <begin position="58"/>
        <end position="107"/>
    </location>
</feature>
<sequence>MDTPTYEMHLRFITTCFGCCQTRLSFLNIQRPLLEAVQVASTGSRQLCLSSVERKPFFVTTPIYYVNAAPHMGHLYSSVIADATARYQRLKGADVMFSTGTDEHGLKGDYEGWYCVSDEAFLGADDVVDRTDKHGNTIKVSVESGHQVTWMKEDNYMFSLSRFKDQLHAWLDKDVSRSKSRLTWGIPIYVWLDALLNYLTVTGYPDTAVFPWPPDVQVIGKDILKFHAVYWPAFLTALGLELPKKIFCHSHWMVDGVKMSKSLGNVVDPMALKDKYSAEVLRYYLLREGVPQNDGNFNEKVAIEYVNSDVVNTMGNLLSRCTGTSLNPDQIFPRRNTDVYQSRFNTAERETFENLEMLTETVDNYYKELNFYKGIESVMSYLRWANSVVTVHEPWKLAKSQEEGDKAYVKTVIHIALETLRVGGILLQPVIPDIAARLLNRLGIPAELRTLEHAKKPYLNSPEHFPLGPNEGALLRRLNVPTK</sequence>
<name>A0ABY7G3A0_MYAAR</name>
<dbReference type="InterPro" id="IPR009080">
    <property type="entry name" value="tRNAsynth_Ia_anticodon-bd"/>
</dbReference>
<evidence type="ECO:0000256" key="7">
    <source>
        <dbReference type="ARBA" id="ARBA00026124"/>
    </source>
</evidence>
<dbReference type="InterPro" id="IPR014729">
    <property type="entry name" value="Rossmann-like_a/b/a_fold"/>
</dbReference>
<dbReference type="InterPro" id="IPR033911">
    <property type="entry name" value="MetRS_core"/>
</dbReference>
<dbReference type="EC" id="6.1.1.10" evidence="1"/>
<evidence type="ECO:0000259" key="10">
    <source>
        <dbReference type="Pfam" id="PF09334"/>
    </source>
</evidence>
<evidence type="ECO:0000256" key="2">
    <source>
        <dbReference type="ARBA" id="ARBA00022598"/>
    </source>
</evidence>
<keyword evidence="2 9" id="KW-0436">Ligase</keyword>
<feature type="domain" description="Methionyl/Leucyl tRNA synthetase" evidence="10">
    <location>
        <begin position="188"/>
        <end position="321"/>
    </location>
</feature>
<evidence type="ECO:0000256" key="6">
    <source>
        <dbReference type="ARBA" id="ARBA00023146"/>
    </source>
</evidence>
<evidence type="ECO:0000256" key="8">
    <source>
        <dbReference type="ARBA" id="ARBA00030331"/>
    </source>
</evidence>
<dbReference type="PRINTS" id="PR01041">
    <property type="entry name" value="TRNASYNTHMET"/>
</dbReference>
<evidence type="ECO:0000256" key="5">
    <source>
        <dbReference type="ARBA" id="ARBA00022917"/>
    </source>
</evidence>
<keyword evidence="4 9" id="KW-0067">ATP-binding</keyword>
<dbReference type="SUPFAM" id="SSF47323">
    <property type="entry name" value="Anticodon-binding domain of a subclass of class I aminoacyl-tRNA synthetases"/>
    <property type="match status" value="1"/>
</dbReference>
<keyword evidence="6 9" id="KW-0030">Aminoacyl-tRNA synthetase</keyword>
<dbReference type="PANTHER" id="PTHR43326">
    <property type="entry name" value="METHIONYL-TRNA SYNTHETASE"/>
    <property type="match status" value="1"/>
</dbReference>
<dbReference type="Gene3D" id="1.10.730.10">
    <property type="entry name" value="Isoleucyl-tRNA Synthetase, Domain 1"/>
    <property type="match status" value="1"/>
</dbReference>
<dbReference type="InterPro" id="IPR015413">
    <property type="entry name" value="Methionyl/Leucyl_tRNA_Synth"/>
</dbReference>
<dbReference type="Proteomes" id="UP001164746">
    <property type="component" value="Chromosome 15"/>
</dbReference>
<dbReference type="Pfam" id="PF09334">
    <property type="entry name" value="tRNA-synt_1g"/>
    <property type="match status" value="2"/>
</dbReference>
<dbReference type="Gene3D" id="2.170.220.10">
    <property type="match status" value="1"/>
</dbReference>
<evidence type="ECO:0000256" key="3">
    <source>
        <dbReference type="ARBA" id="ARBA00022741"/>
    </source>
</evidence>
<evidence type="ECO:0000256" key="9">
    <source>
        <dbReference type="RuleBase" id="RU363039"/>
    </source>
</evidence>
<dbReference type="EMBL" id="CP111026">
    <property type="protein sequence ID" value="WAR28915.1"/>
    <property type="molecule type" value="Genomic_DNA"/>
</dbReference>
<protein>
    <recommendedName>
        <fullName evidence="7">Methionine--tRNA ligase, mitochondrial</fullName>
        <ecNumber evidence="1">6.1.1.10</ecNumber>
    </recommendedName>
    <alternativeName>
        <fullName evidence="8">Mitochondrial methionyl-tRNA synthetase</fullName>
    </alternativeName>
</protein>
<gene>
    <name evidence="11" type="ORF">MAR_014619</name>
</gene>
<accession>A0ABY7G3A0</accession>
<dbReference type="CDD" id="cd07957">
    <property type="entry name" value="Anticodon_Ia_Met"/>
    <property type="match status" value="1"/>
</dbReference>
<evidence type="ECO:0000313" key="11">
    <source>
        <dbReference type="EMBL" id="WAR28915.1"/>
    </source>
</evidence>
<comment type="similarity">
    <text evidence="9">Belongs to the class-I aminoacyl-tRNA synthetase family.</text>
</comment>
<dbReference type="InterPro" id="IPR023457">
    <property type="entry name" value="Met-tRNA_synth_2"/>
</dbReference>
<evidence type="ECO:0000313" key="12">
    <source>
        <dbReference type="Proteomes" id="UP001164746"/>
    </source>
</evidence>
<dbReference type="Gene3D" id="3.40.50.620">
    <property type="entry name" value="HUPs"/>
    <property type="match status" value="2"/>
</dbReference>